<dbReference type="RefSeq" id="WP_377471882.1">
    <property type="nucleotide sequence ID" value="NZ_JBHLWN010000074.1"/>
</dbReference>
<reference evidence="1 2" key="1">
    <citation type="submission" date="2024-09" db="EMBL/GenBank/DDBJ databases">
        <authorList>
            <person name="Sun Q."/>
            <person name="Mori K."/>
        </authorList>
    </citation>
    <scope>NUCLEOTIDE SEQUENCE [LARGE SCALE GENOMIC DNA]</scope>
    <source>
        <strain evidence="1 2">CCM 7759</strain>
    </source>
</reference>
<accession>A0ABV6DPD5</accession>
<sequence length="73" mass="8148">MIQSAPAIKIPHSEDTITIQLTVKEAIALGHHVHFAGDRHIETTAKRKIAQQLEQSLIRSTDSSQIDYFALQV</sequence>
<proteinExistence type="predicted"/>
<dbReference type="Proteomes" id="UP001589776">
    <property type="component" value="Unassembled WGS sequence"/>
</dbReference>
<name>A0ABV6DPD5_9BACL</name>
<keyword evidence="2" id="KW-1185">Reference proteome</keyword>
<comment type="caution">
    <text evidence="1">The sequence shown here is derived from an EMBL/GenBank/DDBJ whole genome shotgun (WGS) entry which is preliminary data.</text>
</comment>
<organism evidence="1 2">
    <name type="scientific">Paenibacillus chartarius</name>
    <dbReference type="NCBI Taxonomy" id="747481"/>
    <lineage>
        <taxon>Bacteria</taxon>
        <taxon>Bacillati</taxon>
        <taxon>Bacillota</taxon>
        <taxon>Bacilli</taxon>
        <taxon>Bacillales</taxon>
        <taxon>Paenibacillaceae</taxon>
        <taxon>Paenibacillus</taxon>
    </lineage>
</organism>
<dbReference type="EMBL" id="JBHLWN010000074">
    <property type="protein sequence ID" value="MFC0214508.1"/>
    <property type="molecule type" value="Genomic_DNA"/>
</dbReference>
<protein>
    <submittedName>
        <fullName evidence="1">Uncharacterized protein</fullName>
    </submittedName>
</protein>
<evidence type="ECO:0000313" key="1">
    <source>
        <dbReference type="EMBL" id="MFC0214508.1"/>
    </source>
</evidence>
<gene>
    <name evidence="1" type="ORF">ACFFK0_18920</name>
</gene>
<evidence type="ECO:0000313" key="2">
    <source>
        <dbReference type="Proteomes" id="UP001589776"/>
    </source>
</evidence>